<accession>A0A507R2E8</accession>
<sequence>MSATTTAVTGTTLSITSATPTACTGAGVYEIPTKDAACAVPVAGNNTDALHQCCKDASVEDYDHGCGSYCLAQGQDVGELQNCLFAAGVKYQDVFCSTNQKNATASGSAGSTGTSSSTASSTGSSTESATGSASTATHSSAAVAVVDYPISKSGVGLLAVMFCSALLGAFA</sequence>
<protein>
    <submittedName>
        <fullName evidence="2">Uncharacterized protein</fullName>
    </submittedName>
</protein>
<dbReference type="STRING" id="5098.A0A507R2E8"/>
<evidence type="ECO:0000313" key="3">
    <source>
        <dbReference type="Proteomes" id="UP000319663"/>
    </source>
</evidence>
<evidence type="ECO:0000256" key="1">
    <source>
        <dbReference type="SAM" id="MobiDB-lite"/>
    </source>
</evidence>
<gene>
    <name evidence="2" type="ORF">MPDQ_003940</name>
</gene>
<dbReference type="EMBL" id="VIFY01000025">
    <property type="protein sequence ID" value="TQB74909.1"/>
    <property type="molecule type" value="Genomic_DNA"/>
</dbReference>
<feature type="region of interest" description="Disordered" evidence="1">
    <location>
        <begin position="103"/>
        <end position="132"/>
    </location>
</feature>
<comment type="caution">
    <text evidence="2">The sequence shown here is derived from an EMBL/GenBank/DDBJ whole genome shotgun (WGS) entry which is preliminary data.</text>
</comment>
<proteinExistence type="predicted"/>
<reference evidence="2 3" key="1">
    <citation type="submission" date="2019-06" db="EMBL/GenBank/DDBJ databases">
        <title>Wine fermentation using esterase from Monascus purpureus.</title>
        <authorList>
            <person name="Geng C."/>
            <person name="Zhang Y."/>
        </authorList>
    </citation>
    <scope>NUCLEOTIDE SEQUENCE [LARGE SCALE GENOMIC DNA]</scope>
    <source>
        <strain evidence="2">HQ1</strain>
    </source>
</reference>
<dbReference type="OrthoDB" id="3520229at2759"/>
<dbReference type="AlphaFoldDB" id="A0A507R2E8"/>
<name>A0A507R2E8_MONPU</name>
<evidence type="ECO:0000313" key="2">
    <source>
        <dbReference type="EMBL" id="TQB74909.1"/>
    </source>
</evidence>
<keyword evidence="3" id="KW-1185">Reference proteome</keyword>
<dbReference type="Proteomes" id="UP000319663">
    <property type="component" value="Unassembled WGS sequence"/>
</dbReference>
<organism evidence="2 3">
    <name type="scientific">Monascus purpureus</name>
    <name type="common">Red mold</name>
    <name type="synonym">Monascus anka</name>
    <dbReference type="NCBI Taxonomy" id="5098"/>
    <lineage>
        <taxon>Eukaryota</taxon>
        <taxon>Fungi</taxon>
        <taxon>Dikarya</taxon>
        <taxon>Ascomycota</taxon>
        <taxon>Pezizomycotina</taxon>
        <taxon>Eurotiomycetes</taxon>
        <taxon>Eurotiomycetidae</taxon>
        <taxon>Eurotiales</taxon>
        <taxon>Aspergillaceae</taxon>
        <taxon>Monascus</taxon>
    </lineage>
</organism>